<comment type="caution">
    <text evidence="1">The sequence shown here is derived from an EMBL/GenBank/DDBJ whole genome shotgun (WGS) entry which is preliminary data.</text>
</comment>
<proteinExistence type="predicted"/>
<sequence length="169" mass="18857">MAITQMVECMAVIARSTLEKWSYVLSGSMSVQDDIEAEDIESVSRHLGGIAEVYLSHDKVSHTVSLRIAGTIARDDVRVIEKRIERFAEEHGTTGTILLSEWNGLTDWLMVGLNWHVQCLIRLGAVQEQLAKLTEPDVDFLVRLEPPGENAISRGQSIMRVALDTPQRS</sequence>
<evidence type="ECO:0000313" key="2">
    <source>
        <dbReference type="Proteomes" id="UP001620514"/>
    </source>
</evidence>
<reference evidence="1 2" key="1">
    <citation type="submission" date="2024-11" db="EMBL/GenBank/DDBJ databases">
        <title>Using genomics to understand microbial adaptation to soil warming.</title>
        <authorList>
            <person name="Deangelis K.M. PhD."/>
        </authorList>
    </citation>
    <scope>NUCLEOTIDE SEQUENCE [LARGE SCALE GENOMIC DNA]</scope>
    <source>
        <strain evidence="1 2">GAS97</strain>
    </source>
</reference>
<name>A0ABW8MA61_9BURK</name>
<dbReference type="RefSeq" id="WP_404604236.1">
    <property type="nucleotide sequence ID" value="NZ_JBIYDN010000001.1"/>
</dbReference>
<evidence type="ECO:0000313" key="1">
    <source>
        <dbReference type="EMBL" id="MFK4440540.1"/>
    </source>
</evidence>
<gene>
    <name evidence="1" type="ORF">ABH943_000540</name>
</gene>
<keyword evidence="2" id="KW-1185">Reference proteome</keyword>
<protein>
    <submittedName>
        <fullName evidence="1">Uncharacterized protein</fullName>
    </submittedName>
</protein>
<organism evidence="1 2">
    <name type="scientific">Caballeronia udeis</name>
    <dbReference type="NCBI Taxonomy" id="1232866"/>
    <lineage>
        <taxon>Bacteria</taxon>
        <taxon>Pseudomonadati</taxon>
        <taxon>Pseudomonadota</taxon>
        <taxon>Betaproteobacteria</taxon>
        <taxon>Burkholderiales</taxon>
        <taxon>Burkholderiaceae</taxon>
        <taxon>Caballeronia</taxon>
    </lineage>
</organism>
<dbReference type="EMBL" id="JBIYDN010000001">
    <property type="protein sequence ID" value="MFK4440540.1"/>
    <property type="molecule type" value="Genomic_DNA"/>
</dbReference>
<dbReference type="Proteomes" id="UP001620514">
    <property type="component" value="Unassembled WGS sequence"/>
</dbReference>
<accession>A0ABW8MA61</accession>